<dbReference type="SUPFAM" id="SSF64518">
    <property type="entry name" value="Phase 1 flagellin"/>
    <property type="match status" value="1"/>
</dbReference>
<dbReference type="Gene3D" id="6.10.280.190">
    <property type="match status" value="1"/>
</dbReference>
<dbReference type="Proteomes" id="UP000664835">
    <property type="component" value="Unassembled WGS sequence"/>
</dbReference>
<dbReference type="PANTHER" id="PTHR42792">
    <property type="entry name" value="FLAGELLIN"/>
    <property type="match status" value="1"/>
</dbReference>
<dbReference type="InterPro" id="IPR001029">
    <property type="entry name" value="Flagellin_N"/>
</dbReference>
<evidence type="ECO:0000256" key="5">
    <source>
        <dbReference type="ARBA" id="ARBA00023143"/>
    </source>
</evidence>
<comment type="similarity">
    <text evidence="3">Belongs to the bacterial flagellin family.</text>
</comment>
<feature type="non-terminal residue" evidence="7">
    <location>
        <position position="150"/>
    </location>
</feature>
<gene>
    <name evidence="7" type="ORF">J3998_12810</name>
</gene>
<comment type="caution">
    <text evidence="7">The sequence shown here is derived from an EMBL/GenBank/DDBJ whole genome shotgun (WGS) entry which is preliminary data.</text>
</comment>
<keyword evidence="7" id="KW-0966">Cell projection</keyword>
<name>A0ABS3Q7X6_9GAMM</name>
<dbReference type="PANTHER" id="PTHR42792:SF2">
    <property type="entry name" value="FLAGELLIN"/>
    <property type="match status" value="1"/>
</dbReference>
<dbReference type="InterPro" id="IPR001492">
    <property type="entry name" value="Flagellin"/>
</dbReference>
<protein>
    <submittedName>
        <fullName evidence="7">Flagellin FliC</fullName>
    </submittedName>
</protein>
<keyword evidence="7" id="KW-0282">Flagellum</keyword>
<evidence type="ECO:0000313" key="7">
    <source>
        <dbReference type="EMBL" id="MBO1928452.1"/>
    </source>
</evidence>
<evidence type="ECO:0000256" key="3">
    <source>
        <dbReference type="ARBA" id="ARBA00005709"/>
    </source>
</evidence>
<keyword evidence="4" id="KW-0964">Secreted</keyword>
<accession>A0ABS3Q7X6</accession>
<dbReference type="EMBL" id="JAGETV010000045">
    <property type="protein sequence ID" value="MBO1928452.1"/>
    <property type="molecule type" value="Genomic_DNA"/>
</dbReference>
<proteinExistence type="inferred from homology"/>
<evidence type="ECO:0000256" key="1">
    <source>
        <dbReference type="ARBA" id="ARBA00004365"/>
    </source>
</evidence>
<keyword evidence="5" id="KW-0975">Bacterial flagellum</keyword>
<evidence type="ECO:0000259" key="6">
    <source>
        <dbReference type="Pfam" id="PF00669"/>
    </source>
</evidence>
<evidence type="ECO:0000256" key="4">
    <source>
        <dbReference type="ARBA" id="ARBA00022525"/>
    </source>
</evidence>
<feature type="domain" description="Flagellin N-terminal" evidence="6">
    <location>
        <begin position="5"/>
        <end position="138"/>
    </location>
</feature>
<evidence type="ECO:0000256" key="2">
    <source>
        <dbReference type="ARBA" id="ARBA00004613"/>
    </source>
</evidence>
<keyword evidence="8" id="KW-1185">Reference proteome</keyword>
<dbReference type="Pfam" id="PF00669">
    <property type="entry name" value="Flagellin_N"/>
    <property type="match status" value="1"/>
</dbReference>
<organism evidence="7 8">
    <name type="scientific">Thiomicrorhabdus marina</name>
    <dbReference type="NCBI Taxonomy" id="2818442"/>
    <lineage>
        <taxon>Bacteria</taxon>
        <taxon>Pseudomonadati</taxon>
        <taxon>Pseudomonadota</taxon>
        <taxon>Gammaproteobacteria</taxon>
        <taxon>Thiotrichales</taxon>
        <taxon>Piscirickettsiaceae</taxon>
        <taxon>Thiomicrorhabdus</taxon>
    </lineage>
</organism>
<dbReference type="Gene3D" id="1.20.1330.10">
    <property type="entry name" value="f41 fragment of flagellin, N-terminal domain"/>
    <property type="match status" value="1"/>
</dbReference>
<keyword evidence="7" id="KW-0969">Cilium</keyword>
<comment type="subcellular location">
    <subcellularLocation>
        <location evidence="1">Bacterial flagellum</location>
    </subcellularLocation>
    <subcellularLocation>
        <location evidence="2">Secreted</location>
    </subcellularLocation>
</comment>
<reference evidence="7 8" key="1">
    <citation type="submission" date="2021-03" db="EMBL/GenBank/DDBJ databases">
        <title>Thiomicrorhabdus sp.nov.,novel sulfur-oxidizing bacteria isolated from coastal sediment.</title>
        <authorList>
            <person name="Liu X."/>
        </authorList>
    </citation>
    <scope>NUCLEOTIDE SEQUENCE [LARGE SCALE GENOMIC DNA]</scope>
    <source>
        <strain evidence="7 8">6S2-11</strain>
    </source>
</reference>
<sequence>MAMVINTNMASLNAVRVLGTTSSEQSTSMERLTSGLRINSSADDAAGLAVTDRMNLQIRGTDQAIRNTNDGISVVQTIDGATEELANMLQRMRELGLQSMNETYSDENRGQMDLEFQQLKTEIDRVAETTKFNGTNVMNVDGGLSIQAGW</sequence>
<dbReference type="PRINTS" id="PR00207">
    <property type="entry name" value="FLAGELLIN"/>
</dbReference>
<evidence type="ECO:0000313" key="8">
    <source>
        <dbReference type="Proteomes" id="UP000664835"/>
    </source>
</evidence>